<dbReference type="EMBL" id="HBUE01152344">
    <property type="protein sequence ID" value="CAG6505855.1"/>
    <property type="molecule type" value="Transcribed_RNA"/>
</dbReference>
<dbReference type="EMBL" id="HBUE01039387">
    <property type="protein sequence ID" value="CAG6460084.1"/>
    <property type="molecule type" value="Transcribed_RNA"/>
</dbReference>
<evidence type="ECO:0000313" key="1">
    <source>
        <dbReference type="EMBL" id="CAG6505855.1"/>
    </source>
</evidence>
<reference evidence="1" key="1">
    <citation type="submission" date="2021-05" db="EMBL/GenBank/DDBJ databases">
        <authorList>
            <person name="Alioto T."/>
            <person name="Alioto T."/>
            <person name="Gomez Garrido J."/>
        </authorList>
    </citation>
    <scope>NUCLEOTIDE SEQUENCE</scope>
</reference>
<organism evidence="1">
    <name type="scientific">Culex pipiens</name>
    <name type="common">House mosquito</name>
    <dbReference type="NCBI Taxonomy" id="7175"/>
    <lineage>
        <taxon>Eukaryota</taxon>
        <taxon>Metazoa</taxon>
        <taxon>Ecdysozoa</taxon>
        <taxon>Arthropoda</taxon>
        <taxon>Hexapoda</taxon>
        <taxon>Insecta</taxon>
        <taxon>Pterygota</taxon>
        <taxon>Neoptera</taxon>
        <taxon>Endopterygota</taxon>
        <taxon>Diptera</taxon>
        <taxon>Nematocera</taxon>
        <taxon>Culicoidea</taxon>
        <taxon>Culicidae</taxon>
        <taxon>Culicinae</taxon>
        <taxon>Culicini</taxon>
        <taxon>Culex</taxon>
        <taxon>Culex</taxon>
    </lineage>
</organism>
<accession>A0A8D8DBC8</accession>
<proteinExistence type="predicted"/>
<name>A0A8D8DBC8_CULPI</name>
<protein>
    <submittedName>
        <fullName evidence="1">(northern house mosquito) hypothetical protein</fullName>
    </submittedName>
</protein>
<dbReference type="AlphaFoldDB" id="A0A8D8DBC8"/>
<sequence>MITTTTISIRSGSRSGCFDRDRRPNLLLIRQLELGFKLISSCTQCSSSLRCFTELWESRAAWCAFRRCCRRRDRDHHCLSTLFCEVQLSRVRGVKRKINKGGLCWSTFYL</sequence>
<dbReference type="EMBL" id="HBUE01257350">
    <property type="protein sequence ID" value="CAG6557159.1"/>
    <property type="molecule type" value="Transcribed_RNA"/>
</dbReference>